<feature type="transmembrane region" description="Helical" evidence="2">
    <location>
        <begin position="6"/>
        <end position="24"/>
    </location>
</feature>
<evidence type="ECO:0000256" key="2">
    <source>
        <dbReference type="SAM" id="Phobius"/>
    </source>
</evidence>
<feature type="domain" description="SCP" evidence="3">
    <location>
        <begin position="98"/>
        <end position="236"/>
    </location>
</feature>
<protein>
    <recommendedName>
        <fullName evidence="3">SCP domain-containing protein</fullName>
    </recommendedName>
</protein>
<dbReference type="EMBL" id="MN740667">
    <property type="protein sequence ID" value="QHU06694.1"/>
    <property type="molecule type" value="Genomic_DNA"/>
</dbReference>
<name>A0A6C0JSP8_9ZZZZ</name>
<dbReference type="SMART" id="SM00198">
    <property type="entry name" value="SCP"/>
    <property type="match status" value="1"/>
</dbReference>
<dbReference type="PRINTS" id="PR00837">
    <property type="entry name" value="V5TPXLIKE"/>
</dbReference>
<proteinExistence type="predicted"/>
<evidence type="ECO:0000259" key="3">
    <source>
        <dbReference type="SMART" id="SM00198"/>
    </source>
</evidence>
<accession>A0A6C0JSP8</accession>
<dbReference type="InterPro" id="IPR035940">
    <property type="entry name" value="CAP_sf"/>
</dbReference>
<keyword evidence="2" id="KW-0472">Membrane</keyword>
<sequence>MNKKTFLIIGLMTVGISIVLISVFTGGGGSGDGGGSGGGDHGGGSGGGDHGGGFGDSGGSGGGDHGGGSGDGGGSGGGDHGGGNGGGSDTKPDKDCDDDCQAWLDAHNKYRDSPLVWDANLAAQAKDYAGQLNTAGQLEHGDMCNPNCTGSQCSGGQRCGQNLEQSSRSVPAGSAVDRWYAECRGYKSPPSNPTEFKSQGEVFHYTQVVWKDAKKVGCGMVGNVANCLYDRGNLLGDFPNNVPPPGTCKGVH</sequence>
<keyword evidence="2" id="KW-1133">Transmembrane helix</keyword>
<dbReference type="PRINTS" id="PR00838">
    <property type="entry name" value="V5ALLERGEN"/>
</dbReference>
<organism evidence="4">
    <name type="scientific">viral metagenome</name>
    <dbReference type="NCBI Taxonomy" id="1070528"/>
    <lineage>
        <taxon>unclassified sequences</taxon>
        <taxon>metagenomes</taxon>
        <taxon>organismal metagenomes</taxon>
    </lineage>
</organism>
<dbReference type="InterPro" id="IPR002413">
    <property type="entry name" value="V5_allergen-like"/>
</dbReference>
<dbReference type="AlphaFoldDB" id="A0A6C0JSP8"/>
<evidence type="ECO:0000313" key="4">
    <source>
        <dbReference type="EMBL" id="QHU06694.1"/>
    </source>
</evidence>
<feature type="compositionally biased region" description="Gly residues" evidence="1">
    <location>
        <begin position="32"/>
        <end position="88"/>
    </location>
</feature>
<evidence type="ECO:0000256" key="1">
    <source>
        <dbReference type="SAM" id="MobiDB-lite"/>
    </source>
</evidence>
<reference evidence="4" key="1">
    <citation type="journal article" date="2020" name="Nature">
        <title>Giant virus diversity and host interactions through global metagenomics.</title>
        <authorList>
            <person name="Schulz F."/>
            <person name="Roux S."/>
            <person name="Paez-Espino D."/>
            <person name="Jungbluth S."/>
            <person name="Walsh D.A."/>
            <person name="Denef V.J."/>
            <person name="McMahon K.D."/>
            <person name="Konstantinidis K.T."/>
            <person name="Eloe-Fadrosh E.A."/>
            <person name="Kyrpides N.C."/>
            <person name="Woyke T."/>
        </authorList>
    </citation>
    <scope>NUCLEOTIDE SEQUENCE</scope>
    <source>
        <strain evidence="4">GVMAG-S-1038524-41</strain>
    </source>
</reference>
<keyword evidence="2" id="KW-0812">Transmembrane</keyword>
<feature type="region of interest" description="Disordered" evidence="1">
    <location>
        <begin position="32"/>
        <end position="93"/>
    </location>
</feature>
<dbReference type="InterPro" id="IPR001283">
    <property type="entry name" value="CRISP-related"/>
</dbReference>
<dbReference type="Pfam" id="PF00188">
    <property type="entry name" value="CAP"/>
    <property type="match status" value="1"/>
</dbReference>
<dbReference type="Gene3D" id="3.40.33.10">
    <property type="entry name" value="CAP"/>
    <property type="match status" value="1"/>
</dbReference>
<dbReference type="SUPFAM" id="SSF55797">
    <property type="entry name" value="PR-1-like"/>
    <property type="match status" value="1"/>
</dbReference>
<dbReference type="PANTHER" id="PTHR10334">
    <property type="entry name" value="CYSTEINE-RICH SECRETORY PROTEIN-RELATED"/>
    <property type="match status" value="1"/>
</dbReference>
<dbReference type="InterPro" id="IPR014044">
    <property type="entry name" value="CAP_dom"/>
</dbReference>